<dbReference type="Ensembl" id="ENSCVAT00000004315.1">
    <property type="protein sequence ID" value="ENSCVAP00000006833.1"/>
    <property type="gene ID" value="ENSCVAG00000008453.1"/>
</dbReference>
<evidence type="ECO:0000256" key="5">
    <source>
        <dbReference type="ARBA" id="ARBA00023242"/>
    </source>
</evidence>
<dbReference type="SMART" id="SM00506">
    <property type="entry name" value="A1pp"/>
    <property type="match status" value="2"/>
</dbReference>
<dbReference type="GO" id="GO:0070212">
    <property type="term" value="P:protein poly-ADP-ribosylation"/>
    <property type="evidence" value="ECO:0007669"/>
    <property type="project" value="TreeGrafter"/>
</dbReference>
<evidence type="ECO:0000256" key="1">
    <source>
        <dbReference type="ARBA" id="ARBA00004123"/>
    </source>
</evidence>
<dbReference type="AlphaFoldDB" id="A0A3Q2CN86"/>
<dbReference type="Gene3D" id="3.40.220.10">
    <property type="entry name" value="Leucine Aminopeptidase, subunit E, domain 1"/>
    <property type="match status" value="2"/>
</dbReference>
<evidence type="ECO:0000256" key="3">
    <source>
        <dbReference type="ARBA" id="ARBA00022679"/>
    </source>
</evidence>
<dbReference type="Proteomes" id="UP000265020">
    <property type="component" value="Unassembled WGS sequence"/>
</dbReference>
<dbReference type="PANTHER" id="PTHR14453">
    <property type="entry name" value="PARP/ZINC FINGER CCCH TYPE DOMAIN CONTAINING PROTEIN"/>
    <property type="match status" value="1"/>
</dbReference>
<protein>
    <recommendedName>
        <fullName evidence="6">Macro domain-containing protein</fullName>
    </recommendedName>
</protein>
<dbReference type="InterPro" id="IPR002589">
    <property type="entry name" value="Macro_dom"/>
</dbReference>
<dbReference type="GO" id="GO:0044389">
    <property type="term" value="F:ubiquitin-like protein ligase binding"/>
    <property type="evidence" value="ECO:0007669"/>
    <property type="project" value="TreeGrafter"/>
</dbReference>
<sequence>YLIWSLSRAAERGNQEGPEAVGSKLDIPLRVESLTIVKQCEANLCNILKTKFGCVATIGGVQLEFMMPSGVKVSVWKADLTYFAVDAVVNEANDELKHHGGLALALSTARGLQIQKECEDYVKKHGKLKTGEAVVLDAGLLPCKKIIHAVGPKLPFKPAKNDVLQAEPLLKKTIWSILDKVEEQHLANVAIPAISSGLFNYPLPECAHTIVSTVKQYYQYLPTGRHVPQEIFFVNHDDLTVQAMETASHLIFSLYQHQSYIIVTLPVSDGHIDVIVNTASVDRNLRVGRISSAILKKAGLEIQKEIVKVDKKKGLIIRTQFNTYLSIFFFGLLQILYNSVLECLITAAAQPYTSISFPAIGIGAFRFSKDDSASIMFDAVSDFAKESQQKLEVYFVIFPSDHETFQVFSKTIQSTHTKKSNHRFPEIKASTPHLILLGPSDESTHEAEKWLNRLLSMQSHTITIYNNFILHFRMEDHLRLESPRKGLLMKSYLTQGHACIEITSKTKEETVFAALEVEAMLCKIQKEFISEEEGELQMLSQTELSCKRQTVEKSSREFLDRSAAFGIHGLIVMKVEKVENNPLKLMFDLKKKQLGSSSSRTMFQCIPAQFCEMISRIGFQAECSPLMGLNSGG</sequence>
<accession>A0A3Q2CN86</accession>
<dbReference type="PROSITE" id="PS51154">
    <property type="entry name" value="MACRO"/>
    <property type="match status" value="2"/>
</dbReference>
<dbReference type="GO" id="GO:0010629">
    <property type="term" value="P:negative regulation of gene expression"/>
    <property type="evidence" value="ECO:0007669"/>
    <property type="project" value="TreeGrafter"/>
</dbReference>
<dbReference type="Pfam" id="PF01661">
    <property type="entry name" value="Macro"/>
    <property type="match status" value="1"/>
</dbReference>
<evidence type="ECO:0000256" key="4">
    <source>
        <dbReference type="ARBA" id="ARBA00023027"/>
    </source>
</evidence>
<dbReference type="GO" id="GO:0060335">
    <property type="term" value="P:positive regulation of type II interferon-mediated signaling pathway"/>
    <property type="evidence" value="ECO:0007669"/>
    <property type="project" value="TreeGrafter"/>
</dbReference>
<feature type="domain" description="Macro" evidence="6">
    <location>
        <begin position="247"/>
        <end position="416"/>
    </location>
</feature>
<comment type="subcellular location">
    <subcellularLocation>
        <location evidence="1">Nucleus</location>
    </subcellularLocation>
</comment>
<evidence type="ECO:0000313" key="8">
    <source>
        <dbReference type="Proteomes" id="UP000265020"/>
    </source>
</evidence>
<dbReference type="InterPro" id="IPR043472">
    <property type="entry name" value="Macro_dom-like"/>
</dbReference>
<reference evidence="7" key="2">
    <citation type="submission" date="2025-09" db="UniProtKB">
        <authorList>
            <consortium name="Ensembl"/>
        </authorList>
    </citation>
    <scope>IDENTIFICATION</scope>
</reference>
<keyword evidence="3" id="KW-0808">Transferase</keyword>
<name>A0A3Q2CN86_CYPVA</name>
<dbReference type="SUPFAM" id="SSF52949">
    <property type="entry name" value="Macro domain-like"/>
    <property type="match status" value="2"/>
</dbReference>
<dbReference type="GO" id="GO:0003950">
    <property type="term" value="F:NAD+ poly-ADP-ribosyltransferase activity"/>
    <property type="evidence" value="ECO:0007669"/>
    <property type="project" value="TreeGrafter"/>
</dbReference>
<reference evidence="7" key="1">
    <citation type="submission" date="2025-08" db="UniProtKB">
        <authorList>
            <consortium name="Ensembl"/>
        </authorList>
    </citation>
    <scope>IDENTIFICATION</scope>
</reference>
<evidence type="ECO:0000313" key="7">
    <source>
        <dbReference type="Ensembl" id="ENSCVAP00000006833.1"/>
    </source>
</evidence>
<dbReference type="STRING" id="28743.ENSCVAP00000006833"/>
<organism evidence="7 8">
    <name type="scientific">Cyprinodon variegatus</name>
    <name type="common">Sheepshead minnow</name>
    <dbReference type="NCBI Taxonomy" id="28743"/>
    <lineage>
        <taxon>Eukaryota</taxon>
        <taxon>Metazoa</taxon>
        <taxon>Chordata</taxon>
        <taxon>Craniata</taxon>
        <taxon>Vertebrata</taxon>
        <taxon>Euteleostomi</taxon>
        <taxon>Actinopterygii</taxon>
        <taxon>Neopterygii</taxon>
        <taxon>Teleostei</taxon>
        <taxon>Neoteleostei</taxon>
        <taxon>Acanthomorphata</taxon>
        <taxon>Ovalentaria</taxon>
        <taxon>Atherinomorphae</taxon>
        <taxon>Cyprinodontiformes</taxon>
        <taxon>Cyprinodontidae</taxon>
        <taxon>Cyprinodon</taxon>
    </lineage>
</organism>
<dbReference type="Gene3D" id="3.90.228.10">
    <property type="match status" value="1"/>
</dbReference>
<keyword evidence="4" id="KW-0520">NAD</keyword>
<feature type="domain" description="Macro" evidence="6">
    <location>
        <begin position="60"/>
        <end position="252"/>
    </location>
</feature>
<dbReference type="GO" id="GO:1990404">
    <property type="term" value="F:NAD+-protein mono-ADP-ribosyltransferase activity"/>
    <property type="evidence" value="ECO:0007669"/>
    <property type="project" value="TreeGrafter"/>
</dbReference>
<dbReference type="PANTHER" id="PTHR14453:SF70">
    <property type="entry name" value="PROTEIN MONO-ADP-RIBOSYLTRANSFERASE PARP9"/>
    <property type="match status" value="1"/>
</dbReference>
<dbReference type="GO" id="GO:0005634">
    <property type="term" value="C:nucleus"/>
    <property type="evidence" value="ECO:0007669"/>
    <property type="project" value="UniProtKB-SubCell"/>
</dbReference>
<dbReference type="GO" id="GO:0003714">
    <property type="term" value="F:transcription corepressor activity"/>
    <property type="evidence" value="ECO:0007669"/>
    <property type="project" value="TreeGrafter"/>
</dbReference>
<dbReference type="GeneTree" id="ENSGT00940000158837"/>
<keyword evidence="5" id="KW-0539">Nucleus</keyword>
<dbReference type="InterPro" id="IPR052056">
    <property type="entry name" value="Mono-ARTD/PARP"/>
</dbReference>
<keyword evidence="2" id="KW-0328">Glycosyltransferase</keyword>
<proteinExistence type="predicted"/>
<keyword evidence="8" id="KW-1185">Reference proteome</keyword>
<dbReference type="CDD" id="cd02907">
    <property type="entry name" value="Macro_Af1521_BAL-like"/>
    <property type="match status" value="1"/>
</dbReference>
<dbReference type="GO" id="GO:0005737">
    <property type="term" value="C:cytoplasm"/>
    <property type="evidence" value="ECO:0007669"/>
    <property type="project" value="TreeGrafter"/>
</dbReference>
<evidence type="ECO:0000259" key="6">
    <source>
        <dbReference type="PROSITE" id="PS51154"/>
    </source>
</evidence>
<evidence type="ECO:0000256" key="2">
    <source>
        <dbReference type="ARBA" id="ARBA00022676"/>
    </source>
</evidence>